<sequence>MTKRRGRPPKTPTSTTKNKEIAVEKTMDDAMLLDAEDLAEIDNLSPKQAKTWMEKIDVLRSKIKERADLQSQEENGVNHDASSPESAEKVKEAIVKETIPSENVADAEKEANAVIEAAMKTDKDKGVMPSASIQQAKFDPVQGISDKMQAGEGYAMFRLCMKLDQLRVPLGVLNKNHFSRIDDREVELKTRLLDIQDQLQHNPSCRLLQELEKQL</sequence>
<proteinExistence type="predicted"/>
<feature type="compositionally biased region" description="Polar residues" evidence="1">
    <location>
        <begin position="69"/>
        <end position="85"/>
    </location>
</feature>
<evidence type="ECO:0000256" key="1">
    <source>
        <dbReference type="SAM" id="MobiDB-lite"/>
    </source>
</evidence>
<feature type="region of interest" description="Disordered" evidence="1">
    <location>
        <begin position="67"/>
        <end position="88"/>
    </location>
</feature>
<comment type="caution">
    <text evidence="2">The sequence shown here is derived from an EMBL/GenBank/DDBJ whole genome shotgun (WGS) entry which is preliminary data.</text>
</comment>
<dbReference type="Proteomes" id="UP001372338">
    <property type="component" value="Unassembled WGS sequence"/>
</dbReference>
<gene>
    <name evidence="2" type="ORF">RIF29_08969</name>
</gene>
<accession>A0AAN9IJ87</accession>
<reference evidence="2 3" key="1">
    <citation type="submission" date="2024-01" db="EMBL/GenBank/DDBJ databases">
        <title>The genomes of 5 underutilized Papilionoideae crops provide insights into root nodulation and disease resistanc.</title>
        <authorList>
            <person name="Yuan L."/>
        </authorList>
    </citation>
    <scope>NUCLEOTIDE SEQUENCE [LARGE SCALE GENOMIC DNA]</scope>
    <source>
        <strain evidence="2">ZHUSHIDOU_FW_LH</strain>
        <tissue evidence="2">Leaf</tissue>
    </source>
</reference>
<organism evidence="2 3">
    <name type="scientific">Crotalaria pallida</name>
    <name type="common">Smooth rattlebox</name>
    <name type="synonym">Crotalaria striata</name>
    <dbReference type="NCBI Taxonomy" id="3830"/>
    <lineage>
        <taxon>Eukaryota</taxon>
        <taxon>Viridiplantae</taxon>
        <taxon>Streptophyta</taxon>
        <taxon>Embryophyta</taxon>
        <taxon>Tracheophyta</taxon>
        <taxon>Spermatophyta</taxon>
        <taxon>Magnoliopsida</taxon>
        <taxon>eudicotyledons</taxon>
        <taxon>Gunneridae</taxon>
        <taxon>Pentapetalae</taxon>
        <taxon>rosids</taxon>
        <taxon>fabids</taxon>
        <taxon>Fabales</taxon>
        <taxon>Fabaceae</taxon>
        <taxon>Papilionoideae</taxon>
        <taxon>50 kb inversion clade</taxon>
        <taxon>genistoids sensu lato</taxon>
        <taxon>core genistoids</taxon>
        <taxon>Crotalarieae</taxon>
        <taxon>Crotalaria</taxon>
    </lineage>
</organism>
<dbReference type="AlphaFoldDB" id="A0AAN9IJ87"/>
<evidence type="ECO:0000313" key="3">
    <source>
        <dbReference type="Proteomes" id="UP001372338"/>
    </source>
</evidence>
<name>A0AAN9IJ87_CROPI</name>
<keyword evidence="3" id="KW-1185">Reference proteome</keyword>
<feature type="region of interest" description="Disordered" evidence="1">
    <location>
        <begin position="1"/>
        <end position="20"/>
    </location>
</feature>
<protein>
    <submittedName>
        <fullName evidence="2">Uncharacterized protein</fullName>
    </submittedName>
</protein>
<dbReference type="EMBL" id="JAYWIO010000002">
    <property type="protein sequence ID" value="KAK7281197.1"/>
    <property type="molecule type" value="Genomic_DNA"/>
</dbReference>
<evidence type="ECO:0000313" key="2">
    <source>
        <dbReference type="EMBL" id="KAK7281197.1"/>
    </source>
</evidence>